<name>A0A2T3J394_9GAMM</name>
<dbReference type="EMBL" id="PYMH01000001">
    <property type="protein sequence ID" value="PSU35772.1"/>
    <property type="molecule type" value="Genomic_DNA"/>
</dbReference>
<dbReference type="Gene3D" id="3.40.50.1700">
    <property type="entry name" value="Glycoside hydrolase family 3 C-terminal domain"/>
    <property type="match status" value="1"/>
</dbReference>
<feature type="domain" description="ExoP galactose-binding-like" evidence="4">
    <location>
        <begin position="743"/>
        <end position="880"/>
    </location>
</feature>
<dbReference type="RefSeq" id="WP_107347127.1">
    <property type="nucleotide sequence ID" value="NZ_PYMH01000001.1"/>
</dbReference>
<sequence>MRHNKKILPCLIALALITGCNDSNNSTTNNDLIQSKVPYFGDWPAINSAIEKNTDIENKIVEILAQMTLEEKVGQMIQPNLLEVTPEEAAQYKLGSLLNGGGAWPNENKYSSAEDWVQEADKYWLALEGAYEDRGFKIPFMWATDAVHGHNNVFKATVFPHNIGLGAANNPDLIYEIGKATALEIVATGLDWTFAPTVASPRDYRWGRVYEGYSEDPEIIYQYAGKMVEGIQGGAEGLAGERNVISNVKHWVGDGGTMDGVDRGENHYTEDYLRNIHATGYFAGLNAGAQVVMSSFNSWHGEENYDQTETGEYNKKIHGSKYLINDVLKNKMGFDGIVVTDWNGQGEINGCSASNCPEAVNAGNDVFMVTENSDWKAFYSNVISQVNDGTIPMARIDDAVSRILRVKLRANLWEKPMPSLRALAGQQEILGSAEHRALAREAVSQSLVLLKNQGDILPLSNEQQILIAGSAANDIQKQTGGWSLTWQGNENTIEDDFPGATTMQMALENVVGAENIITDIADATDNTIAVVVIGEDPYAEMFGDIKANKTLEFSSLKASYQADLNKVKELKAAGLKVVTVFFSGRPLYVNEEINNSDAFVAAWLPGTEAGGITDVLFNEQDKDFTGRLSYSWPMKKCSTTINRAAPNIEDYETPTTEQDITGEHKPLFAYGYGLSYTSSDKSEYDLANLPLDTRNYGCGQEAPDNGIATTNLEIFGAQSGGEFIARIGGPASGWAGIAVSNGAETTTGSLTTKPINYKHQQDAINVTFDGSDVAQVYMQTINEKAADKNAYMNADSTLQFDIRMHQSPADDVTLAMHCEWPCLGDITINDVLPPVSEEWTTMKFALNCFAEEGMEFSMLNTAFLMTTPGNMEFDLGEIRFVPRSLDIASDQVDCAELAEPPLPPLDEANADVWTVWQPSVTTWQTRTDSWEGIDGHVMVTGPADNDAEHMVEAAYATASPEMYKGIVFLEGETQNLVNYVESGVLEFDLYIDSYGAPANDEENPTEGLVIKLESEGDTRGDDYPLAKYETGLWHHVSIAVSDLNSGTLDIEKVNKPFAILPMWNASQAGVVFSFKNVRFVK</sequence>
<dbReference type="SUPFAM" id="SSF49785">
    <property type="entry name" value="Galactose-binding domain-like"/>
    <property type="match status" value="2"/>
</dbReference>
<evidence type="ECO:0000256" key="1">
    <source>
        <dbReference type="ARBA" id="ARBA00022801"/>
    </source>
</evidence>
<dbReference type="Gene3D" id="2.60.120.430">
    <property type="entry name" value="Galactose-binding lectin"/>
    <property type="match status" value="2"/>
</dbReference>
<dbReference type="InterPro" id="IPR041443">
    <property type="entry name" value="Exop_C"/>
</dbReference>
<dbReference type="SUPFAM" id="SSF51445">
    <property type="entry name" value="(Trans)glycosidases"/>
    <property type="match status" value="1"/>
</dbReference>
<protein>
    <submittedName>
        <fullName evidence="5">1,4-beta-D-glucan glucohydrolase</fullName>
    </submittedName>
</protein>
<dbReference type="InterPro" id="IPR001764">
    <property type="entry name" value="Glyco_hydro_3_N"/>
</dbReference>
<accession>A0A2T3J394</accession>
<evidence type="ECO:0000259" key="3">
    <source>
        <dbReference type="Pfam" id="PF01915"/>
    </source>
</evidence>
<dbReference type="PRINTS" id="PR00133">
    <property type="entry name" value="GLHYDRLASE3"/>
</dbReference>
<dbReference type="InterPro" id="IPR008979">
    <property type="entry name" value="Galactose-bd-like_sf"/>
</dbReference>
<keyword evidence="6" id="KW-1185">Reference proteome</keyword>
<feature type="domain" description="Glycoside hydrolase family 3 N-terminal" evidence="2">
    <location>
        <begin position="68"/>
        <end position="406"/>
    </location>
</feature>
<dbReference type="InterPro" id="IPR002772">
    <property type="entry name" value="Glyco_hydro_3_C"/>
</dbReference>
<dbReference type="GO" id="GO:0008422">
    <property type="term" value="F:beta-glucosidase activity"/>
    <property type="evidence" value="ECO:0007669"/>
    <property type="project" value="TreeGrafter"/>
</dbReference>
<dbReference type="InterPro" id="IPR017853">
    <property type="entry name" value="GH"/>
</dbReference>
<dbReference type="Pfam" id="PF00933">
    <property type="entry name" value="Glyco_hydro_3"/>
    <property type="match status" value="1"/>
</dbReference>
<dbReference type="Gene3D" id="3.20.20.300">
    <property type="entry name" value="Glycoside hydrolase, family 3, N-terminal domain"/>
    <property type="match status" value="1"/>
</dbReference>
<evidence type="ECO:0000313" key="6">
    <source>
        <dbReference type="Proteomes" id="UP000241222"/>
    </source>
</evidence>
<dbReference type="Pfam" id="PF18559">
    <property type="entry name" value="Exop_C"/>
    <property type="match status" value="1"/>
</dbReference>
<evidence type="ECO:0000259" key="2">
    <source>
        <dbReference type="Pfam" id="PF00933"/>
    </source>
</evidence>
<dbReference type="Pfam" id="PF01915">
    <property type="entry name" value="Glyco_hydro_3_C"/>
    <property type="match status" value="1"/>
</dbReference>
<dbReference type="Proteomes" id="UP000241222">
    <property type="component" value="Unassembled WGS sequence"/>
</dbReference>
<dbReference type="OrthoDB" id="9781691at2"/>
<dbReference type="GO" id="GO:0009251">
    <property type="term" value="P:glucan catabolic process"/>
    <property type="evidence" value="ECO:0007669"/>
    <property type="project" value="TreeGrafter"/>
</dbReference>
<evidence type="ECO:0000259" key="4">
    <source>
        <dbReference type="Pfam" id="PF18559"/>
    </source>
</evidence>
<dbReference type="PANTHER" id="PTHR30620">
    <property type="entry name" value="PERIPLASMIC BETA-GLUCOSIDASE-RELATED"/>
    <property type="match status" value="1"/>
</dbReference>
<reference evidence="5 6" key="1">
    <citation type="submission" date="2018-03" db="EMBL/GenBank/DDBJ databases">
        <title>Whole genome sequencing of Histamine producing bacteria.</title>
        <authorList>
            <person name="Butler K."/>
        </authorList>
    </citation>
    <scope>NUCLEOTIDE SEQUENCE [LARGE SCALE GENOMIC DNA]</scope>
    <source>
        <strain evidence="5 6">JCM 13586</strain>
    </source>
</reference>
<gene>
    <name evidence="5" type="ORF">C9I99_01775</name>
</gene>
<dbReference type="AlphaFoldDB" id="A0A2T3J394"/>
<proteinExistence type="predicted"/>
<organism evidence="5 6">
    <name type="scientific">Photobacterium lutimaris</name>
    <dbReference type="NCBI Taxonomy" id="388278"/>
    <lineage>
        <taxon>Bacteria</taxon>
        <taxon>Pseudomonadati</taxon>
        <taxon>Pseudomonadota</taxon>
        <taxon>Gammaproteobacteria</taxon>
        <taxon>Vibrionales</taxon>
        <taxon>Vibrionaceae</taxon>
        <taxon>Photobacterium</taxon>
    </lineage>
</organism>
<feature type="domain" description="Glycoside hydrolase family 3 C-terminal" evidence="3">
    <location>
        <begin position="447"/>
        <end position="676"/>
    </location>
</feature>
<comment type="caution">
    <text evidence="5">The sequence shown here is derived from an EMBL/GenBank/DDBJ whole genome shotgun (WGS) entry which is preliminary data.</text>
</comment>
<evidence type="ECO:0000313" key="5">
    <source>
        <dbReference type="EMBL" id="PSU35772.1"/>
    </source>
</evidence>
<dbReference type="PROSITE" id="PS51257">
    <property type="entry name" value="PROKAR_LIPOPROTEIN"/>
    <property type="match status" value="1"/>
</dbReference>
<dbReference type="PANTHER" id="PTHR30620:SF77">
    <property type="entry name" value="LYSOSOMAL BETA GLUCOSIDASE-LIKE"/>
    <property type="match status" value="1"/>
</dbReference>
<dbReference type="SUPFAM" id="SSF52279">
    <property type="entry name" value="Beta-D-glucan exohydrolase, C-terminal domain"/>
    <property type="match status" value="1"/>
</dbReference>
<dbReference type="InterPro" id="IPR051915">
    <property type="entry name" value="Cellulose_Degrad_GH3"/>
</dbReference>
<dbReference type="InterPro" id="IPR036881">
    <property type="entry name" value="Glyco_hydro_3_C_sf"/>
</dbReference>
<keyword evidence="1 5" id="KW-0378">Hydrolase</keyword>
<dbReference type="InterPro" id="IPR036962">
    <property type="entry name" value="Glyco_hydro_3_N_sf"/>
</dbReference>